<evidence type="ECO:0000313" key="6">
    <source>
        <dbReference type="EMBL" id="ELK34657.1"/>
    </source>
</evidence>
<feature type="domain" description="Peptidase S1" evidence="5">
    <location>
        <begin position="13"/>
        <end position="278"/>
    </location>
</feature>
<dbReference type="Gene3D" id="2.40.10.10">
    <property type="entry name" value="Trypsin-like serine proteases"/>
    <property type="match status" value="2"/>
</dbReference>
<evidence type="ECO:0000313" key="7">
    <source>
        <dbReference type="Proteomes" id="UP000010556"/>
    </source>
</evidence>
<dbReference type="GO" id="GO:0006508">
    <property type="term" value="P:proteolysis"/>
    <property type="evidence" value="ECO:0007669"/>
    <property type="project" value="UniProtKB-KW"/>
</dbReference>
<organism evidence="6 7">
    <name type="scientific">Myotis davidii</name>
    <name type="common">David's myotis</name>
    <dbReference type="NCBI Taxonomy" id="225400"/>
    <lineage>
        <taxon>Eukaryota</taxon>
        <taxon>Metazoa</taxon>
        <taxon>Chordata</taxon>
        <taxon>Craniata</taxon>
        <taxon>Vertebrata</taxon>
        <taxon>Euteleostomi</taxon>
        <taxon>Mammalia</taxon>
        <taxon>Eutheria</taxon>
        <taxon>Laurasiatheria</taxon>
        <taxon>Chiroptera</taxon>
        <taxon>Yangochiroptera</taxon>
        <taxon>Vespertilionidae</taxon>
        <taxon>Myotis</taxon>
    </lineage>
</organism>
<sequence>MCLARTGALSLQVLAGSSHDLALALALIPPHTLQIPFLAATLVTDEPKDWSRLSLPPPHPKITHVIPDQRARLHIPAITLTSETSLYRVLLGARQLVKPGPHATYSRVKRVKSNPLYQGMASSADVALVELEAPVTFTNYILPVCMPDPSINFESGMECWATGWGSPSEQDRLPNPRILQKLAVPIIDTPKCNLLYSKDAESGFQPKTIKDDMLCAGFAEGKKDACKGDSGGPLVCLVDQLWLQAGVISWGEGCARRNRPGVYIRVTSHYDWIHRIIPELQFRHARSGGLKRGPRVQQPRVQSFAPCLAAHTVLLVLMALLTCF</sequence>
<keyword evidence="2" id="KW-0732">Signal</keyword>
<dbReference type="EMBL" id="KB102866">
    <property type="protein sequence ID" value="ELK34657.1"/>
    <property type="molecule type" value="Genomic_DNA"/>
</dbReference>
<protein>
    <submittedName>
        <fullName evidence="6">Serine protease 27</fullName>
    </submittedName>
</protein>
<dbReference type="PROSITE" id="PS00135">
    <property type="entry name" value="TRYPSIN_SER"/>
    <property type="match status" value="1"/>
</dbReference>
<dbReference type="eggNOG" id="KOG3627">
    <property type="taxonomic scope" value="Eukaryota"/>
</dbReference>
<accession>L5M8J5</accession>
<dbReference type="Pfam" id="PF00089">
    <property type="entry name" value="Trypsin"/>
    <property type="match status" value="1"/>
</dbReference>
<dbReference type="InterPro" id="IPR033116">
    <property type="entry name" value="TRYPSIN_SER"/>
</dbReference>
<dbReference type="PANTHER" id="PTHR24253:SF119">
    <property type="entry name" value="SERINE PROTEASE 27"/>
    <property type="match status" value="1"/>
</dbReference>
<dbReference type="FunFam" id="2.40.10.10:FF:000024">
    <property type="entry name" value="Serine protease 53"/>
    <property type="match status" value="1"/>
</dbReference>
<dbReference type="PROSITE" id="PS50240">
    <property type="entry name" value="TRYPSIN_DOM"/>
    <property type="match status" value="1"/>
</dbReference>
<dbReference type="InterPro" id="IPR043504">
    <property type="entry name" value="Peptidase_S1_PA_chymotrypsin"/>
</dbReference>
<evidence type="ECO:0000256" key="4">
    <source>
        <dbReference type="ARBA" id="ARBA00023157"/>
    </source>
</evidence>
<dbReference type="Proteomes" id="UP000010556">
    <property type="component" value="Unassembled WGS sequence"/>
</dbReference>
<keyword evidence="1 6" id="KW-0645">Protease</keyword>
<evidence type="ECO:0000256" key="3">
    <source>
        <dbReference type="ARBA" id="ARBA00022801"/>
    </source>
</evidence>
<dbReference type="SMART" id="SM00020">
    <property type="entry name" value="Tryp_SPc"/>
    <property type="match status" value="1"/>
</dbReference>
<dbReference type="CDD" id="cd00190">
    <property type="entry name" value="Tryp_SPc"/>
    <property type="match status" value="1"/>
</dbReference>
<evidence type="ECO:0000256" key="1">
    <source>
        <dbReference type="ARBA" id="ARBA00022670"/>
    </source>
</evidence>
<keyword evidence="7" id="KW-1185">Reference proteome</keyword>
<dbReference type="PANTHER" id="PTHR24253">
    <property type="entry name" value="TRANSMEMBRANE PROTEASE SERINE"/>
    <property type="match status" value="1"/>
</dbReference>
<evidence type="ECO:0000256" key="2">
    <source>
        <dbReference type="ARBA" id="ARBA00022729"/>
    </source>
</evidence>
<dbReference type="InterPro" id="IPR001254">
    <property type="entry name" value="Trypsin_dom"/>
</dbReference>
<dbReference type="GO" id="GO:0004252">
    <property type="term" value="F:serine-type endopeptidase activity"/>
    <property type="evidence" value="ECO:0007669"/>
    <property type="project" value="InterPro"/>
</dbReference>
<name>L5M8J5_MYODS</name>
<gene>
    <name evidence="6" type="ORF">MDA_GLEAN10009586</name>
</gene>
<dbReference type="InterPro" id="IPR009003">
    <property type="entry name" value="Peptidase_S1_PA"/>
</dbReference>
<dbReference type="PRINTS" id="PR00722">
    <property type="entry name" value="CHYMOTRYPSIN"/>
</dbReference>
<dbReference type="InterPro" id="IPR001314">
    <property type="entry name" value="Peptidase_S1A"/>
</dbReference>
<dbReference type="MEROPS" id="S01.074"/>
<evidence type="ECO:0000259" key="5">
    <source>
        <dbReference type="PROSITE" id="PS50240"/>
    </source>
</evidence>
<proteinExistence type="predicted"/>
<keyword evidence="4" id="KW-1015">Disulfide bond</keyword>
<dbReference type="SUPFAM" id="SSF50494">
    <property type="entry name" value="Trypsin-like serine proteases"/>
    <property type="match status" value="1"/>
</dbReference>
<dbReference type="AlphaFoldDB" id="L5M8J5"/>
<keyword evidence="3" id="KW-0378">Hydrolase</keyword>
<reference evidence="7" key="1">
    <citation type="journal article" date="2013" name="Science">
        <title>Comparative analysis of bat genomes provides insight into the evolution of flight and immunity.</title>
        <authorList>
            <person name="Zhang G."/>
            <person name="Cowled C."/>
            <person name="Shi Z."/>
            <person name="Huang Z."/>
            <person name="Bishop-Lilly K.A."/>
            <person name="Fang X."/>
            <person name="Wynne J.W."/>
            <person name="Xiong Z."/>
            <person name="Baker M.L."/>
            <person name="Zhao W."/>
            <person name="Tachedjian M."/>
            <person name="Zhu Y."/>
            <person name="Zhou P."/>
            <person name="Jiang X."/>
            <person name="Ng J."/>
            <person name="Yang L."/>
            <person name="Wu L."/>
            <person name="Xiao J."/>
            <person name="Feng Y."/>
            <person name="Chen Y."/>
            <person name="Sun X."/>
            <person name="Zhang Y."/>
            <person name="Marsh G.A."/>
            <person name="Crameri G."/>
            <person name="Broder C.C."/>
            <person name="Frey K.G."/>
            <person name="Wang L.F."/>
            <person name="Wang J."/>
        </authorList>
    </citation>
    <scope>NUCLEOTIDE SEQUENCE [LARGE SCALE GENOMIC DNA]</scope>
</reference>